<dbReference type="InParanoid" id="L0HFY6"/>
<feature type="transmembrane region" description="Helical" evidence="1">
    <location>
        <begin position="32"/>
        <end position="56"/>
    </location>
</feature>
<evidence type="ECO:0000313" key="2">
    <source>
        <dbReference type="EMBL" id="AGB02940.1"/>
    </source>
</evidence>
<dbReference type="HOGENOM" id="CLU_2802215_0_0_2"/>
<keyword evidence="1" id="KW-0472">Membrane</keyword>
<keyword evidence="3" id="KW-1185">Reference proteome</keyword>
<keyword evidence="1" id="KW-0812">Transmembrane</keyword>
<reference evidence="2 3" key="2">
    <citation type="journal article" date="2014" name="Genome Announc.">
        <title>Complete Genome Sequence of Methanoregula formicica SMSPT, a Mesophilic Hydrogenotrophic Methanogen Isolated from a Methanogenic Upflow Anaerobic Sludge Blanket Reactor.</title>
        <authorList>
            <person name="Yamamoto K."/>
            <person name="Tamaki H."/>
            <person name="Cadillo-Quiroz H."/>
            <person name="Imachi H."/>
            <person name="Kyrpides N."/>
            <person name="Woyke T."/>
            <person name="Goodwin L."/>
            <person name="Zinder S.H."/>
            <person name="Kamagata Y."/>
            <person name="Liu W.T."/>
        </authorList>
    </citation>
    <scope>NUCLEOTIDE SEQUENCE [LARGE SCALE GENOMIC DNA]</scope>
    <source>
        <strain evidence="3">DSM 22288 / NBRC 105244 / SMSP</strain>
    </source>
</reference>
<accession>L0HFY6</accession>
<dbReference type="KEGG" id="mfo:Metfor_1922"/>
<feature type="transmembrane region" description="Helical" evidence="1">
    <location>
        <begin position="7"/>
        <end position="26"/>
    </location>
</feature>
<dbReference type="Proteomes" id="UP000010824">
    <property type="component" value="Chromosome"/>
</dbReference>
<name>L0HFY6_METFS</name>
<evidence type="ECO:0000313" key="3">
    <source>
        <dbReference type="Proteomes" id="UP000010824"/>
    </source>
</evidence>
<reference evidence="3" key="1">
    <citation type="submission" date="2011-12" db="EMBL/GenBank/DDBJ databases">
        <title>Complete sequence of Methanoregula formicicum SMSP.</title>
        <authorList>
            <person name="Lucas S."/>
            <person name="Han J."/>
            <person name="Lapidus A."/>
            <person name="Cheng J.-F."/>
            <person name="Goodwin L."/>
            <person name="Pitluck S."/>
            <person name="Peters L."/>
            <person name="Ovchinnikova G."/>
            <person name="Teshima H."/>
            <person name="Detter J.C."/>
            <person name="Han C."/>
            <person name="Tapia R."/>
            <person name="Land M."/>
            <person name="Hauser L."/>
            <person name="Kyrpides N."/>
            <person name="Ivanova N."/>
            <person name="Pagani I."/>
            <person name="Imachi H."/>
            <person name="Tamaki H."/>
            <person name="Sekiguchi Y."/>
            <person name="Kamagata Y."/>
            <person name="Cadillo-Quiroz H."/>
            <person name="Zinder S."/>
            <person name="Liu W.-T."/>
            <person name="Woyke T."/>
        </authorList>
    </citation>
    <scope>NUCLEOTIDE SEQUENCE [LARGE SCALE GENOMIC DNA]</scope>
    <source>
        <strain evidence="3">DSM 22288 / NBRC 105244 / SMSP</strain>
    </source>
</reference>
<dbReference type="AlphaFoldDB" id="L0HFY6"/>
<organism evidence="2 3">
    <name type="scientific">Methanoregula formicica (strain DSM 22288 / NBRC 105244 / SMSP)</name>
    <dbReference type="NCBI Taxonomy" id="593750"/>
    <lineage>
        <taxon>Archaea</taxon>
        <taxon>Methanobacteriati</taxon>
        <taxon>Methanobacteriota</taxon>
        <taxon>Stenosarchaea group</taxon>
        <taxon>Methanomicrobia</taxon>
        <taxon>Methanomicrobiales</taxon>
        <taxon>Methanoregulaceae</taxon>
        <taxon>Methanoregula</taxon>
    </lineage>
</organism>
<dbReference type="STRING" id="593750.Metfor_1922"/>
<keyword evidence="1" id="KW-1133">Transmembrane helix</keyword>
<evidence type="ECO:0000256" key="1">
    <source>
        <dbReference type="SAM" id="Phobius"/>
    </source>
</evidence>
<proteinExistence type="predicted"/>
<sequence length="67" mass="7774" precursor="true">MKKNHLIIFTIVCGILVIYGAISFQWVMTCSIIAFFILFLIADYLIETLSSIRLNLEKIEQHLNKKT</sequence>
<dbReference type="EMBL" id="CP003167">
    <property type="protein sequence ID" value="AGB02940.1"/>
    <property type="molecule type" value="Genomic_DNA"/>
</dbReference>
<protein>
    <submittedName>
        <fullName evidence="2">Uncharacterized protein</fullName>
    </submittedName>
</protein>
<gene>
    <name evidence="2" type="ordered locus">Metfor_1922</name>
</gene>